<evidence type="ECO:0000256" key="1">
    <source>
        <dbReference type="ARBA" id="ARBA00013194"/>
    </source>
</evidence>
<dbReference type="PROSITE" id="PS50072">
    <property type="entry name" value="CSA_PPIASE_2"/>
    <property type="match status" value="1"/>
</dbReference>
<keyword evidence="3 6" id="KW-0413">Isomerase</keyword>
<dbReference type="SUPFAM" id="SSF50891">
    <property type="entry name" value="Cyclophilin-like"/>
    <property type="match status" value="1"/>
</dbReference>
<gene>
    <name evidence="6" type="ORF">Q4F19_05060</name>
</gene>
<dbReference type="InterPro" id="IPR044665">
    <property type="entry name" value="E_coli_cyclophilin_A-like"/>
</dbReference>
<dbReference type="Pfam" id="PF00160">
    <property type="entry name" value="Pro_isomerase"/>
    <property type="match status" value="1"/>
</dbReference>
<accession>A0ABT8Y7S1</accession>
<feature type="chain" id="PRO_5046549150" description="peptidylprolyl isomerase" evidence="4">
    <location>
        <begin position="22"/>
        <end position="201"/>
    </location>
</feature>
<evidence type="ECO:0000259" key="5">
    <source>
        <dbReference type="PROSITE" id="PS50072"/>
    </source>
</evidence>
<evidence type="ECO:0000313" key="7">
    <source>
        <dbReference type="Proteomes" id="UP001169764"/>
    </source>
</evidence>
<reference evidence="6" key="1">
    <citation type="submission" date="2023-07" db="EMBL/GenBank/DDBJ databases">
        <authorList>
            <person name="Kim M."/>
        </authorList>
    </citation>
    <scope>NUCLEOTIDE SEQUENCE</scope>
    <source>
        <strain evidence="6">BIUV-7</strain>
    </source>
</reference>
<dbReference type="EC" id="5.2.1.8" evidence="1"/>
<sequence>MLRAGLAAALLLSLTTPGATAGPRRSAVAPLPKVEIKTEIGRIVIVLEAKRAPITAANFLHYVDAHKFDGTVFYRAARGKSHPEKGLIQGGIDTNIRNSFFPIAHEPTSKTGLKHLDGTVSMARNKPGSAMGDFFITLGAAPGLDAAGDYAGYAAFGHVVSGMDITRRILAMPTYPGGLDIATFGQTIRKPVKIISARRLP</sequence>
<protein>
    <recommendedName>
        <fullName evidence="1">peptidylprolyl isomerase</fullName>
        <ecNumber evidence="1">5.2.1.8</ecNumber>
    </recommendedName>
</protein>
<dbReference type="PANTHER" id="PTHR43246">
    <property type="entry name" value="PEPTIDYL-PROLYL CIS-TRANS ISOMERASE CYP38, CHLOROPLASTIC"/>
    <property type="match status" value="1"/>
</dbReference>
<evidence type="ECO:0000256" key="3">
    <source>
        <dbReference type="ARBA" id="ARBA00023235"/>
    </source>
</evidence>
<keyword evidence="7" id="KW-1185">Reference proteome</keyword>
<evidence type="ECO:0000256" key="2">
    <source>
        <dbReference type="ARBA" id="ARBA00023110"/>
    </source>
</evidence>
<dbReference type="InterPro" id="IPR029000">
    <property type="entry name" value="Cyclophilin-like_dom_sf"/>
</dbReference>
<feature type="domain" description="PPIase cyclophilin-type" evidence="5">
    <location>
        <begin position="38"/>
        <end position="199"/>
    </location>
</feature>
<proteinExistence type="predicted"/>
<organism evidence="6 7">
    <name type="scientific">Sphingomonas natans</name>
    <dbReference type="NCBI Taxonomy" id="3063330"/>
    <lineage>
        <taxon>Bacteria</taxon>
        <taxon>Pseudomonadati</taxon>
        <taxon>Pseudomonadota</taxon>
        <taxon>Alphaproteobacteria</taxon>
        <taxon>Sphingomonadales</taxon>
        <taxon>Sphingomonadaceae</taxon>
        <taxon>Sphingomonas</taxon>
    </lineage>
</organism>
<name>A0ABT8Y7S1_9SPHN</name>
<evidence type="ECO:0000256" key="4">
    <source>
        <dbReference type="SAM" id="SignalP"/>
    </source>
</evidence>
<dbReference type="Proteomes" id="UP001169764">
    <property type="component" value="Unassembled WGS sequence"/>
</dbReference>
<dbReference type="InterPro" id="IPR002130">
    <property type="entry name" value="Cyclophilin-type_PPIase_dom"/>
</dbReference>
<dbReference type="EMBL" id="JAUOTP010000002">
    <property type="protein sequence ID" value="MDO6413745.1"/>
    <property type="molecule type" value="Genomic_DNA"/>
</dbReference>
<comment type="caution">
    <text evidence="6">The sequence shown here is derived from an EMBL/GenBank/DDBJ whole genome shotgun (WGS) entry which is preliminary data.</text>
</comment>
<evidence type="ECO:0000313" key="6">
    <source>
        <dbReference type="EMBL" id="MDO6413745.1"/>
    </source>
</evidence>
<dbReference type="Gene3D" id="2.40.100.10">
    <property type="entry name" value="Cyclophilin-like"/>
    <property type="match status" value="1"/>
</dbReference>
<keyword evidence="2" id="KW-0697">Rotamase</keyword>
<feature type="signal peptide" evidence="4">
    <location>
        <begin position="1"/>
        <end position="21"/>
    </location>
</feature>
<dbReference type="RefSeq" id="WP_303540425.1">
    <property type="nucleotide sequence ID" value="NZ_JAUOTP010000002.1"/>
</dbReference>
<dbReference type="GO" id="GO:0003755">
    <property type="term" value="F:peptidyl-prolyl cis-trans isomerase activity"/>
    <property type="evidence" value="ECO:0007669"/>
    <property type="project" value="UniProtKB-EC"/>
</dbReference>
<keyword evidence="4" id="KW-0732">Signal</keyword>
<dbReference type="CDD" id="cd00317">
    <property type="entry name" value="cyclophilin"/>
    <property type="match status" value="1"/>
</dbReference>